<evidence type="ECO:0000259" key="6">
    <source>
        <dbReference type="PROSITE" id="PS51296"/>
    </source>
</evidence>
<dbReference type="RefSeq" id="WP_188070577.1">
    <property type="nucleotide sequence ID" value="NZ_BSPS01000022.1"/>
</dbReference>
<evidence type="ECO:0000256" key="5">
    <source>
        <dbReference type="ARBA" id="ARBA00023014"/>
    </source>
</evidence>
<keyword evidence="7" id="KW-0808">Transferase</keyword>
<name>A0A7W6FNF7_9SPHN</name>
<dbReference type="InterPro" id="IPR017941">
    <property type="entry name" value="Rieske_2Fe-2S"/>
</dbReference>
<feature type="domain" description="Rieske" evidence="6">
    <location>
        <begin position="8"/>
        <end position="111"/>
    </location>
</feature>
<dbReference type="Pfam" id="PF19112">
    <property type="entry name" value="VanA_C"/>
    <property type="match status" value="1"/>
</dbReference>
<accession>A0A7W6FNF7</accession>
<dbReference type="InterPro" id="IPR036922">
    <property type="entry name" value="Rieske_2Fe-2S_sf"/>
</dbReference>
<dbReference type="PANTHER" id="PTHR21266:SF60">
    <property type="entry name" value="3-KETOSTEROID-9-ALPHA-MONOOXYGENASE, OXYGENASE COMPONENT"/>
    <property type="match status" value="1"/>
</dbReference>
<reference evidence="7 8" key="1">
    <citation type="submission" date="2020-08" db="EMBL/GenBank/DDBJ databases">
        <title>Genomic Encyclopedia of Type Strains, Phase IV (KMG-IV): sequencing the most valuable type-strain genomes for metagenomic binning, comparative biology and taxonomic classification.</title>
        <authorList>
            <person name="Goeker M."/>
        </authorList>
    </citation>
    <scope>NUCLEOTIDE SEQUENCE [LARGE SCALE GENOMIC DNA]</scope>
    <source>
        <strain evidence="7 8">DSM 26189</strain>
    </source>
</reference>
<organism evidence="7 8">
    <name type="scientific">Sphingobium jiangsuense</name>
    <dbReference type="NCBI Taxonomy" id="870476"/>
    <lineage>
        <taxon>Bacteria</taxon>
        <taxon>Pseudomonadati</taxon>
        <taxon>Pseudomonadota</taxon>
        <taxon>Alphaproteobacteria</taxon>
        <taxon>Sphingomonadales</taxon>
        <taxon>Sphingomonadaceae</taxon>
        <taxon>Sphingobium</taxon>
    </lineage>
</organism>
<dbReference type="InterPro" id="IPR050584">
    <property type="entry name" value="Cholesterol_7-desaturase"/>
</dbReference>
<keyword evidence="7" id="KW-0489">Methyltransferase</keyword>
<dbReference type="InterPro" id="IPR044043">
    <property type="entry name" value="VanA_C_cat"/>
</dbReference>
<keyword evidence="4" id="KW-0408">Iron</keyword>
<keyword evidence="7" id="KW-0503">Monooxygenase</keyword>
<dbReference type="GO" id="GO:0032259">
    <property type="term" value="P:methylation"/>
    <property type="evidence" value="ECO:0007669"/>
    <property type="project" value="UniProtKB-KW"/>
</dbReference>
<keyword evidence="8" id="KW-1185">Reference proteome</keyword>
<dbReference type="EC" id="1.14.13.82" evidence="7"/>
<dbReference type="GO" id="GO:0046872">
    <property type="term" value="F:metal ion binding"/>
    <property type="evidence" value="ECO:0007669"/>
    <property type="project" value="UniProtKB-KW"/>
</dbReference>
<dbReference type="GO" id="GO:0018489">
    <property type="term" value="F:vanillate monooxygenase activity"/>
    <property type="evidence" value="ECO:0007669"/>
    <property type="project" value="UniProtKB-EC"/>
</dbReference>
<gene>
    <name evidence="7" type="ORF">GGR43_000717</name>
</gene>
<dbReference type="EMBL" id="JACIDT010000002">
    <property type="protein sequence ID" value="MBB3925016.1"/>
    <property type="molecule type" value="Genomic_DNA"/>
</dbReference>
<dbReference type="CDD" id="cd08878">
    <property type="entry name" value="RHO_alpha_C_DMO-like"/>
    <property type="match status" value="1"/>
</dbReference>
<evidence type="ECO:0000256" key="4">
    <source>
        <dbReference type="ARBA" id="ARBA00023004"/>
    </source>
</evidence>
<dbReference type="Pfam" id="PF00355">
    <property type="entry name" value="Rieske"/>
    <property type="match status" value="1"/>
</dbReference>
<proteinExistence type="predicted"/>
<dbReference type="GO" id="GO:0008168">
    <property type="term" value="F:methyltransferase activity"/>
    <property type="evidence" value="ECO:0007669"/>
    <property type="project" value="UniProtKB-KW"/>
</dbReference>
<evidence type="ECO:0000313" key="7">
    <source>
        <dbReference type="EMBL" id="MBB3925016.1"/>
    </source>
</evidence>
<keyword evidence="5" id="KW-0411">Iron-sulfur</keyword>
<dbReference type="PROSITE" id="PS51296">
    <property type="entry name" value="RIESKE"/>
    <property type="match status" value="1"/>
</dbReference>
<comment type="caution">
    <text evidence="7">The sequence shown here is derived from an EMBL/GenBank/DDBJ whole genome shotgun (WGS) entry which is preliminary data.</text>
</comment>
<sequence length="346" mass="39342">MSFLRNCWYVAAWQDEIPDGGSFHRRILDEDILFARDAQGAVHAMRNRCPHRFAPLSLGERIGDVIECPYHGLRFDLDGRCVMNPQGDGHIPPNAKAQTYPVEERHMLVWIWMGAPDRADPATIPALAGLDPDRYAINRGYMHTPANYEYMTDNIMDLGHIEFLHKGLLGSEAVRRAEVDVKQDGDIVHSNRLTRNEILPPALDALYECNGAPVDRWLDVTWYPPGNMQLVVGVTGAGQPERIGRETPGAHLMTPETRDSTHYFWSNARDFRRDDAVLHAALDEGFRIAFEHQDKPMIIAQHGALDGEDFWDLHPVILESDAGAVRARRILRKLIREERETEACRR</sequence>
<dbReference type="Proteomes" id="UP000571950">
    <property type="component" value="Unassembled WGS sequence"/>
</dbReference>
<dbReference type="SUPFAM" id="SSF55961">
    <property type="entry name" value="Bet v1-like"/>
    <property type="match status" value="1"/>
</dbReference>
<dbReference type="SUPFAM" id="SSF50022">
    <property type="entry name" value="ISP domain"/>
    <property type="match status" value="1"/>
</dbReference>
<evidence type="ECO:0000256" key="2">
    <source>
        <dbReference type="ARBA" id="ARBA00022723"/>
    </source>
</evidence>
<keyword evidence="2" id="KW-0479">Metal-binding</keyword>
<dbReference type="PANTHER" id="PTHR21266">
    <property type="entry name" value="IRON-SULFUR DOMAIN CONTAINING PROTEIN"/>
    <property type="match status" value="1"/>
</dbReference>
<evidence type="ECO:0000256" key="1">
    <source>
        <dbReference type="ARBA" id="ARBA00022714"/>
    </source>
</evidence>
<dbReference type="Gene3D" id="2.102.10.10">
    <property type="entry name" value="Rieske [2Fe-2S] iron-sulphur domain"/>
    <property type="match status" value="1"/>
</dbReference>
<evidence type="ECO:0000256" key="3">
    <source>
        <dbReference type="ARBA" id="ARBA00023002"/>
    </source>
</evidence>
<protein>
    <submittedName>
        <fullName evidence="7">Vanillate O-demethylase monooxygenase subunit</fullName>
        <ecNumber evidence="7">1.14.13.82</ecNumber>
    </submittedName>
</protein>
<evidence type="ECO:0000313" key="8">
    <source>
        <dbReference type="Proteomes" id="UP000571950"/>
    </source>
</evidence>
<keyword evidence="1" id="KW-0001">2Fe-2S</keyword>
<dbReference type="AlphaFoldDB" id="A0A7W6FNF7"/>
<keyword evidence="3 7" id="KW-0560">Oxidoreductase</keyword>
<dbReference type="GO" id="GO:0051537">
    <property type="term" value="F:2 iron, 2 sulfur cluster binding"/>
    <property type="evidence" value="ECO:0007669"/>
    <property type="project" value="UniProtKB-KW"/>
</dbReference>
<dbReference type="Gene3D" id="3.90.380.10">
    <property type="entry name" value="Naphthalene 1,2-dioxygenase Alpha Subunit, Chain A, domain 1"/>
    <property type="match status" value="1"/>
</dbReference>